<comment type="caution">
    <text evidence="2">The sequence shown here is derived from an EMBL/GenBank/DDBJ whole genome shotgun (WGS) entry which is preliminary data.</text>
</comment>
<dbReference type="Proteomes" id="UP001583177">
    <property type="component" value="Unassembled WGS sequence"/>
</dbReference>
<gene>
    <name evidence="2" type="ORF">Daus18300_000565</name>
</gene>
<proteinExistence type="predicted"/>
<evidence type="ECO:0000256" key="1">
    <source>
        <dbReference type="SAM" id="MobiDB-lite"/>
    </source>
</evidence>
<evidence type="ECO:0000313" key="2">
    <source>
        <dbReference type="EMBL" id="KAL1882927.1"/>
    </source>
</evidence>
<feature type="compositionally biased region" description="Polar residues" evidence="1">
    <location>
        <begin position="46"/>
        <end position="56"/>
    </location>
</feature>
<keyword evidence="3" id="KW-1185">Reference proteome</keyword>
<sequence length="132" mass="13946">MKEVSQVGDPEAAQMGALAADAPEQHTNTGTKTETPEPQEPGSKEPASSSTKSPPSGEQRPYNPAPSRPTVRYSIRSMISQALLMSSEEDQAAGIGLSVTEITNRITLTLLELELLGAGVARPASTAEWRLS</sequence>
<organism evidence="2 3">
    <name type="scientific">Diaporthe australafricana</name>
    <dbReference type="NCBI Taxonomy" id="127596"/>
    <lineage>
        <taxon>Eukaryota</taxon>
        <taxon>Fungi</taxon>
        <taxon>Dikarya</taxon>
        <taxon>Ascomycota</taxon>
        <taxon>Pezizomycotina</taxon>
        <taxon>Sordariomycetes</taxon>
        <taxon>Sordariomycetidae</taxon>
        <taxon>Diaporthales</taxon>
        <taxon>Diaporthaceae</taxon>
        <taxon>Diaporthe</taxon>
    </lineage>
</organism>
<evidence type="ECO:0000313" key="3">
    <source>
        <dbReference type="Proteomes" id="UP001583177"/>
    </source>
</evidence>
<feature type="region of interest" description="Disordered" evidence="1">
    <location>
        <begin position="1"/>
        <end position="71"/>
    </location>
</feature>
<protein>
    <submittedName>
        <fullName evidence="2">Uncharacterized protein</fullName>
    </submittedName>
</protein>
<accession>A0ABR3Y544</accession>
<name>A0ABR3Y544_9PEZI</name>
<dbReference type="EMBL" id="JAWRVE010000003">
    <property type="protein sequence ID" value="KAL1882927.1"/>
    <property type="molecule type" value="Genomic_DNA"/>
</dbReference>
<reference evidence="2 3" key="1">
    <citation type="journal article" date="2024" name="IMA Fungus">
        <title>IMA Genome - F19 : A genome assembly and annotation guide to empower mycologists, including annotated draft genome sequences of Ceratocystis pirilliformis, Diaporthe australafricana, Fusarium ophioides, Paecilomyces lecythidis, and Sporothrix stenoceras.</title>
        <authorList>
            <person name="Aylward J."/>
            <person name="Wilson A.M."/>
            <person name="Visagie C.M."/>
            <person name="Spraker J."/>
            <person name="Barnes I."/>
            <person name="Buitendag C."/>
            <person name="Ceriani C."/>
            <person name="Del Mar Angel L."/>
            <person name="du Plessis D."/>
            <person name="Fuchs T."/>
            <person name="Gasser K."/>
            <person name="Kramer D."/>
            <person name="Li W."/>
            <person name="Munsamy K."/>
            <person name="Piso A."/>
            <person name="Price J.L."/>
            <person name="Sonnekus B."/>
            <person name="Thomas C."/>
            <person name="van der Nest A."/>
            <person name="van Dijk A."/>
            <person name="van Heerden A."/>
            <person name="van Vuuren N."/>
            <person name="Yilmaz N."/>
            <person name="Duong T.A."/>
            <person name="van der Merwe N.A."/>
            <person name="Wingfield M.J."/>
            <person name="Wingfield B.D."/>
        </authorList>
    </citation>
    <scope>NUCLEOTIDE SEQUENCE [LARGE SCALE GENOMIC DNA]</scope>
    <source>
        <strain evidence="2 3">CMW 18300</strain>
    </source>
</reference>